<accession>A0A0B6YF41</accession>
<proteinExistence type="predicted"/>
<dbReference type="AlphaFoldDB" id="A0A0B6YF41"/>
<gene>
    <name evidence="1" type="primary">ORF23656</name>
</gene>
<evidence type="ECO:0000313" key="1">
    <source>
        <dbReference type="EMBL" id="CEK54794.1"/>
    </source>
</evidence>
<feature type="non-terminal residue" evidence="1">
    <location>
        <position position="89"/>
    </location>
</feature>
<protein>
    <submittedName>
        <fullName evidence="1">Uncharacterized protein</fullName>
    </submittedName>
</protein>
<dbReference type="EMBL" id="HACG01007929">
    <property type="protein sequence ID" value="CEK54794.1"/>
    <property type="molecule type" value="Transcribed_RNA"/>
</dbReference>
<sequence length="89" mass="10248">MFYCFQENDDPVCMHGTLFIPNTTSSMSAFNNYLNLQMLDIIVWDKMNNKKKCSSSMYTIVLLTLIMLHSLRSEVPKLCINSGSPHRPQ</sequence>
<reference evidence="1" key="1">
    <citation type="submission" date="2014-12" db="EMBL/GenBank/DDBJ databases">
        <title>Insight into the proteome of Arion vulgaris.</title>
        <authorList>
            <person name="Aradska J."/>
            <person name="Bulat T."/>
            <person name="Smidak R."/>
            <person name="Sarate P."/>
            <person name="Gangsoo J."/>
            <person name="Sialana F."/>
            <person name="Bilban M."/>
            <person name="Lubec G."/>
        </authorList>
    </citation>
    <scope>NUCLEOTIDE SEQUENCE</scope>
    <source>
        <tissue evidence="1">Skin</tissue>
    </source>
</reference>
<organism evidence="1">
    <name type="scientific">Arion vulgaris</name>
    <dbReference type="NCBI Taxonomy" id="1028688"/>
    <lineage>
        <taxon>Eukaryota</taxon>
        <taxon>Metazoa</taxon>
        <taxon>Spiralia</taxon>
        <taxon>Lophotrochozoa</taxon>
        <taxon>Mollusca</taxon>
        <taxon>Gastropoda</taxon>
        <taxon>Heterobranchia</taxon>
        <taxon>Euthyneura</taxon>
        <taxon>Panpulmonata</taxon>
        <taxon>Eupulmonata</taxon>
        <taxon>Stylommatophora</taxon>
        <taxon>Helicina</taxon>
        <taxon>Arionoidea</taxon>
        <taxon>Arionidae</taxon>
        <taxon>Arion</taxon>
    </lineage>
</organism>
<name>A0A0B6YF41_9EUPU</name>